<dbReference type="EMBL" id="REGN01001284">
    <property type="protein sequence ID" value="RNA35798.1"/>
    <property type="molecule type" value="Genomic_DNA"/>
</dbReference>
<feature type="signal peptide" evidence="1">
    <location>
        <begin position="1"/>
        <end position="26"/>
    </location>
</feature>
<accession>A0A3M7SJU6</accession>
<protein>
    <submittedName>
        <fullName evidence="2">Uncharacterized protein</fullName>
    </submittedName>
</protein>
<comment type="caution">
    <text evidence="2">The sequence shown here is derived from an EMBL/GenBank/DDBJ whole genome shotgun (WGS) entry which is preliminary data.</text>
</comment>
<evidence type="ECO:0000313" key="2">
    <source>
        <dbReference type="EMBL" id="RNA35798.1"/>
    </source>
</evidence>
<keyword evidence="1" id="KW-0732">Signal</keyword>
<dbReference type="Proteomes" id="UP000276133">
    <property type="component" value="Unassembled WGS sequence"/>
</dbReference>
<dbReference type="AlphaFoldDB" id="A0A3M7SJU6"/>
<proteinExistence type="predicted"/>
<keyword evidence="3" id="KW-1185">Reference proteome</keyword>
<sequence>MRSKTVCLLFVIGFALLKLLIEDCCCLKAVETVGSCWKFSLTDNHQIPTTSNNQKPIKNNFQRPTTSNGQKLITNNKQPNFLFAPLNAHLAQGKVDGGSANSRGVVLTPNFHCELHIKTTATWLCMDRKTESETIGLKKKFYSSSDDNVMYSDSIAC</sequence>
<feature type="chain" id="PRO_5017922003" evidence="1">
    <location>
        <begin position="27"/>
        <end position="157"/>
    </location>
</feature>
<reference evidence="2 3" key="1">
    <citation type="journal article" date="2018" name="Sci. Rep.">
        <title>Genomic signatures of local adaptation to the degree of environmental predictability in rotifers.</title>
        <authorList>
            <person name="Franch-Gras L."/>
            <person name="Hahn C."/>
            <person name="Garcia-Roger E.M."/>
            <person name="Carmona M.J."/>
            <person name="Serra M."/>
            <person name="Gomez A."/>
        </authorList>
    </citation>
    <scope>NUCLEOTIDE SEQUENCE [LARGE SCALE GENOMIC DNA]</scope>
    <source>
        <strain evidence="2">HYR1</strain>
    </source>
</reference>
<gene>
    <name evidence="2" type="ORF">BpHYR1_001887</name>
</gene>
<name>A0A3M7SJU6_BRAPC</name>
<organism evidence="2 3">
    <name type="scientific">Brachionus plicatilis</name>
    <name type="common">Marine rotifer</name>
    <name type="synonym">Brachionus muelleri</name>
    <dbReference type="NCBI Taxonomy" id="10195"/>
    <lineage>
        <taxon>Eukaryota</taxon>
        <taxon>Metazoa</taxon>
        <taxon>Spiralia</taxon>
        <taxon>Gnathifera</taxon>
        <taxon>Rotifera</taxon>
        <taxon>Eurotatoria</taxon>
        <taxon>Monogononta</taxon>
        <taxon>Pseudotrocha</taxon>
        <taxon>Ploima</taxon>
        <taxon>Brachionidae</taxon>
        <taxon>Brachionus</taxon>
    </lineage>
</organism>
<evidence type="ECO:0000256" key="1">
    <source>
        <dbReference type="SAM" id="SignalP"/>
    </source>
</evidence>
<evidence type="ECO:0000313" key="3">
    <source>
        <dbReference type="Proteomes" id="UP000276133"/>
    </source>
</evidence>